<keyword evidence="4" id="KW-0411">Iron-sulfur</keyword>
<dbReference type="PANTHER" id="PTHR43177">
    <property type="entry name" value="PROTEIN NRFC"/>
    <property type="match status" value="1"/>
</dbReference>
<reference evidence="6" key="1">
    <citation type="submission" date="2021-11" db="EMBL/GenBank/DDBJ databases">
        <title>A Novel Adlercreutzia Species, isolated from a Allomyrina dichotoma larva feces.</title>
        <authorList>
            <person name="Suh M.K."/>
        </authorList>
    </citation>
    <scope>NUCLEOTIDE SEQUENCE</scope>
    <source>
        <strain evidence="6">JBNU-10</strain>
    </source>
</reference>
<dbReference type="EMBL" id="JAJMLW010000001">
    <property type="protein sequence ID" value="MCI2241201.1"/>
    <property type="molecule type" value="Genomic_DNA"/>
</dbReference>
<protein>
    <submittedName>
        <fullName evidence="6">4Fe-4S dicluster domain-containing protein</fullName>
    </submittedName>
</protein>
<evidence type="ECO:0000256" key="1">
    <source>
        <dbReference type="ARBA" id="ARBA00022485"/>
    </source>
</evidence>
<dbReference type="InterPro" id="IPR050954">
    <property type="entry name" value="ET_IronSulfur_Cluster-Binding"/>
</dbReference>
<keyword evidence="3" id="KW-0408">Iron</keyword>
<dbReference type="InterPro" id="IPR017900">
    <property type="entry name" value="4Fe4S_Fe_S_CS"/>
</dbReference>
<organism evidence="6 7">
    <name type="scientific">Adlercreutzia faecimuris</name>
    <dbReference type="NCBI Taxonomy" id="2897341"/>
    <lineage>
        <taxon>Bacteria</taxon>
        <taxon>Bacillati</taxon>
        <taxon>Actinomycetota</taxon>
        <taxon>Coriobacteriia</taxon>
        <taxon>Eggerthellales</taxon>
        <taxon>Eggerthellaceae</taxon>
        <taxon>Adlercreutzia</taxon>
    </lineage>
</organism>
<keyword evidence="1" id="KW-0004">4Fe-4S</keyword>
<dbReference type="Gene3D" id="3.30.70.20">
    <property type="match status" value="2"/>
</dbReference>
<dbReference type="Pfam" id="PF13247">
    <property type="entry name" value="Fer4_11"/>
    <property type="match status" value="1"/>
</dbReference>
<comment type="caution">
    <text evidence="6">The sequence shown here is derived from an EMBL/GenBank/DDBJ whole genome shotgun (WGS) entry which is preliminary data.</text>
</comment>
<accession>A0ABS9WG45</accession>
<evidence type="ECO:0000313" key="7">
    <source>
        <dbReference type="Proteomes" id="UP001430755"/>
    </source>
</evidence>
<keyword evidence="7" id="KW-1185">Reference proteome</keyword>
<dbReference type="CDD" id="cd10551">
    <property type="entry name" value="PsrB"/>
    <property type="match status" value="1"/>
</dbReference>
<dbReference type="PANTHER" id="PTHR43177:SF3">
    <property type="entry name" value="PROTEIN NRFC HOMOLOG"/>
    <property type="match status" value="1"/>
</dbReference>
<evidence type="ECO:0000313" key="6">
    <source>
        <dbReference type="EMBL" id="MCI2241201.1"/>
    </source>
</evidence>
<dbReference type="Proteomes" id="UP001430755">
    <property type="component" value="Unassembled WGS sequence"/>
</dbReference>
<dbReference type="PROSITE" id="PS51379">
    <property type="entry name" value="4FE4S_FER_2"/>
    <property type="match status" value="3"/>
</dbReference>
<dbReference type="RefSeq" id="WP_242163117.1">
    <property type="nucleotide sequence ID" value="NZ_JAJMLW010000001.1"/>
</dbReference>
<gene>
    <name evidence="6" type="ORF">LPT13_02390</name>
</gene>
<feature type="domain" description="4Fe-4S ferredoxin-type" evidence="5">
    <location>
        <begin position="6"/>
        <end position="36"/>
    </location>
</feature>
<dbReference type="PROSITE" id="PS00198">
    <property type="entry name" value="4FE4S_FER_1"/>
    <property type="match status" value="1"/>
</dbReference>
<sequence>MSDIRLGMLIDLSRCVGCNACAVACKQENGVPLGKFNTWIESWDVVDGSGRVRRANLPRLCNHCTDAPCVDVCPTGASFHAEDGTVQIDPDKCIGCKYCMAACPYSMRWCDDETGIVGKCTFCHTRTANGMDPACVNTCISSARIFGDLNDPDSEIAKRVAAGGDEVLLAELNLRPHVSYRGLEETQAMEAASAKHKGGNVYEPYEGR</sequence>
<feature type="domain" description="4Fe-4S ferredoxin-type" evidence="5">
    <location>
        <begin position="84"/>
        <end position="113"/>
    </location>
</feature>
<evidence type="ECO:0000256" key="2">
    <source>
        <dbReference type="ARBA" id="ARBA00022723"/>
    </source>
</evidence>
<name>A0ABS9WG45_9ACTN</name>
<feature type="domain" description="4Fe-4S ferredoxin-type" evidence="5">
    <location>
        <begin position="50"/>
        <end position="83"/>
    </location>
</feature>
<evidence type="ECO:0000256" key="3">
    <source>
        <dbReference type="ARBA" id="ARBA00023004"/>
    </source>
</evidence>
<dbReference type="InterPro" id="IPR017896">
    <property type="entry name" value="4Fe4S_Fe-S-bd"/>
</dbReference>
<evidence type="ECO:0000259" key="5">
    <source>
        <dbReference type="PROSITE" id="PS51379"/>
    </source>
</evidence>
<dbReference type="SUPFAM" id="SSF54862">
    <property type="entry name" value="4Fe-4S ferredoxins"/>
    <property type="match status" value="1"/>
</dbReference>
<proteinExistence type="predicted"/>
<keyword evidence="2" id="KW-0479">Metal-binding</keyword>
<evidence type="ECO:0000256" key="4">
    <source>
        <dbReference type="ARBA" id="ARBA00023014"/>
    </source>
</evidence>
<dbReference type="Pfam" id="PF12797">
    <property type="entry name" value="Fer4_2"/>
    <property type="match status" value="1"/>
</dbReference>